<sequence>MTEDQTYVDYLYKSGQITEDEMKTHPKRHVLLNALGVYPSVNVDIKTIEYSHESLLLCSDGLYNNVSPLDIESISKTDDAPEQKCESLIKIANANGGSDNIAVVYWEVIE</sequence>
<dbReference type="Gene3D" id="3.60.40.10">
    <property type="entry name" value="PPM-type phosphatase domain"/>
    <property type="match status" value="1"/>
</dbReference>
<dbReference type="InterPro" id="IPR001932">
    <property type="entry name" value="PPM-type_phosphatase-like_dom"/>
</dbReference>
<organism evidence="2">
    <name type="scientific">bioreactor metagenome</name>
    <dbReference type="NCBI Taxonomy" id="1076179"/>
    <lineage>
        <taxon>unclassified sequences</taxon>
        <taxon>metagenomes</taxon>
        <taxon>ecological metagenomes</taxon>
    </lineage>
</organism>
<evidence type="ECO:0000313" key="2">
    <source>
        <dbReference type="EMBL" id="MPM85151.1"/>
    </source>
</evidence>
<dbReference type="InterPro" id="IPR036457">
    <property type="entry name" value="PPM-type-like_dom_sf"/>
</dbReference>
<reference evidence="2" key="1">
    <citation type="submission" date="2019-08" db="EMBL/GenBank/DDBJ databases">
        <authorList>
            <person name="Kucharzyk K."/>
            <person name="Murdoch R.W."/>
            <person name="Higgins S."/>
            <person name="Loffler F."/>
        </authorList>
    </citation>
    <scope>NUCLEOTIDE SEQUENCE</scope>
</reference>
<evidence type="ECO:0000259" key="1">
    <source>
        <dbReference type="PROSITE" id="PS51746"/>
    </source>
</evidence>
<protein>
    <submittedName>
        <fullName evidence="2">Protein phosphatase PrpC</fullName>
        <ecNumber evidence="2">3.1.3.16</ecNumber>
    </submittedName>
</protein>
<feature type="domain" description="PPM-type phosphatase" evidence="1">
    <location>
        <begin position="1"/>
        <end position="108"/>
    </location>
</feature>
<keyword evidence="2" id="KW-0378">Hydrolase</keyword>
<dbReference type="EMBL" id="VSSQ01033522">
    <property type="protein sequence ID" value="MPM85151.1"/>
    <property type="molecule type" value="Genomic_DNA"/>
</dbReference>
<proteinExistence type="predicted"/>
<gene>
    <name evidence="2" type="primary">prpC_14</name>
    <name evidence="2" type="ORF">SDC9_132228</name>
</gene>
<accession>A0A645D7C1</accession>
<dbReference type="EC" id="3.1.3.16" evidence="2"/>
<comment type="caution">
    <text evidence="2">The sequence shown here is derived from an EMBL/GenBank/DDBJ whole genome shotgun (WGS) entry which is preliminary data.</text>
</comment>
<dbReference type="SUPFAM" id="SSF81606">
    <property type="entry name" value="PP2C-like"/>
    <property type="match status" value="1"/>
</dbReference>
<name>A0A645D7C1_9ZZZZ</name>
<dbReference type="GO" id="GO:0004722">
    <property type="term" value="F:protein serine/threonine phosphatase activity"/>
    <property type="evidence" value="ECO:0007669"/>
    <property type="project" value="UniProtKB-EC"/>
</dbReference>
<dbReference type="PROSITE" id="PS51746">
    <property type="entry name" value="PPM_2"/>
    <property type="match status" value="1"/>
</dbReference>
<dbReference type="AlphaFoldDB" id="A0A645D7C1"/>